<proteinExistence type="predicted"/>
<accession>A0A9W6W2Y0</accession>
<keyword evidence="3" id="KW-1185">Reference proteome</keyword>
<gene>
    <name evidence="2" type="ORF">Airi02_068280</name>
</gene>
<evidence type="ECO:0000313" key="3">
    <source>
        <dbReference type="Proteomes" id="UP001165074"/>
    </source>
</evidence>
<evidence type="ECO:0000313" key="2">
    <source>
        <dbReference type="EMBL" id="GLY88899.1"/>
    </source>
</evidence>
<sequence>MAARRSPNGPHVLTPASGPCAVSVALGCGRHQAEGHPHGGPSALATPAPPTKREGGRGDILIQAGIDSISVTPDSSLTVEQNVAAAERERAENGDETP</sequence>
<protein>
    <submittedName>
        <fullName evidence="2">Uncharacterized protein</fullName>
    </submittedName>
</protein>
<reference evidence="2" key="1">
    <citation type="submission" date="2023-03" db="EMBL/GenBank/DDBJ databases">
        <title>Actinoallomurus iriomotensis NBRC 103684.</title>
        <authorList>
            <person name="Ichikawa N."/>
            <person name="Sato H."/>
            <person name="Tonouchi N."/>
        </authorList>
    </citation>
    <scope>NUCLEOTIDE SEQUENCE</scope>
    <source>
        <strain evidence="2">NBRC 103684</strain>
    </source>
</reference>
<dbReference type="Proteomes" id="UP001165074">
    <property type="component" value="Unassembled WGS sequence"/>
</dbReference>
<dbReference type="PROSITE" id="PS51257">
    <property type="entry name" value="PROKAR_LIPOPROTEIN"/>
    <property type="match status" value="1"/>
</dbReference>
<dbReference type="EMBL" id="BSTK01000011">
    <property type="protein sequence ID" value="GLY88899.1"/>
    <property type="molecule type" value="Genomic_DNA"/>
</dbReference>
<organism evidence="2 3">
    <name type="scientific">Actinoallomurus iriomotensis</name>
    <dbReference type="NCBI Taxonomy" id="478107"/>
    <lineage>
        <taxon>Bacteria</taxon>
        <taxon>Bacillati</taxon>
        <taxon>Actinomycetota</taxon>
        <taxon>Actinomycetes</taxon>
        <taxon>Streptosporangiales</taxon>
        <taxon>Thermomonosporaceae</taxon>
        <taxon>Actinoallomurus</taxon>
    </lineage>
</organism>
<dbReference type="AlphaFoldDB" id="A0A9W6W2Y0"/>
<feature type="region of interest" description="Disordered" evidence="1">
    <location>
        <begin position="30"/>
        <end position="57"/>
    </location>
</feature>
<comment type="caution">
    <text evidence="2">The sequence shown here is derived from an EMBL/GenBank/DDBJ whole genome shotgun (WGS) entry which is preliminary data.</text>
</comment>
<name>A0A9W6W2Y0_9ACTN</name>
<evidence type="ECO:0000256" key="1">
    <source>
        <dbReference type="SAM" id="MobiDB-lite"/>
    </source>
</evidence>